<dbReference type="PANTHER" id="PTHR33264">
    <property type="entry name" value="EXPRESSED PROTEIN"/>
    <property type="match status" value="1"/>
</dbReference>
<feature type="region of interest" description="Disordered" evidence="1">
    <location>
        <begin position="1"/>
        <end position="21"/>
    </location>
</feature>
<reference evidence="2" key="1">
    <citation type="submission" date="2021-03" db="EMBL/GenBank/DDBJ databases">
        <authorList>
            <consortium name="Genoscope - CEA"/>
            <person name="William W."/>
        </authorList>
    </citation>
    <scope>NUCLEOTIDE SEQUENCE</scope>
    <source>
        <strain evidence="2">Doubled-haploid Pahang</strain>
    </source>
</reference>
<evidence type="ECO:0000313" key="3">
    <source>
        <dbReference type="EnsemblPlants" id="Ma08_p04590.1"/>
    </source>
</evidence>
<protein>
    <submittedName>
        <fullName evidence="2">(wild Malaysian banana) hypothetical protein</fullName>
    </submittedName>
</protein>
<dbReference type="Proteomes" id="UP000012960">
    <property type="component" value="Unplaced"/>
</dbReference>
<dbReference type="PANTHER" id="PTHR33264:SF8">
    <property type="entry name" value="EXPRESSED PROTEIN"/>
    <property type="match status" value="1"/>
</dbReference>
<evidence type="ECO:0000313" key="4">
    <source>
        <dbReference type="Proteomes" id="UP000012960"/>
    </source>
</evidence>
<dbReference type="AlphaFoldDB" id="A0A804K2W4"/>
<dbReference type="EnsemblPlants" id="Ma08_t04590.1">
    <property type="protein sequence ID" value="Ma08_p04590.1"/>
    <property type="gene ID" value="Ma08_g04590"/>
</dbReference>
<gene>
    <name evidence="2" type="ORF">GSMUA_338300.1</name>
</gene>
<evidence type="ECO:0000313" key="2">
    <source>
        <dbReference type="EMBL" id="CAG1830576.1"/>
    </source>
</evidence>
<reference evidence="3" key="2">
    <citation type="submission" date="2021-05" db="UniProtKB">
        <authorList>
            <consortium name="EnsemblPlants"/>
        </authorList>
    </citation>
    <scope>IDENTIFICATION</scope>
    <source>
        <strain evidence="3">subsp. malaccensis</strain>
    </source>
</reference>
<accession>A0A804K2W4</accession>
<dbReference type="OMA" id="NEANCQP"/>
<dbReference type="OrthoDB" id="695262at2759"/>
<name>A0A804K2W4_MUSAM</name>
<sequence length="167" mass="18121">MARKPSDPPKMMPPQTGLSSVAFPPGRRWQLIAKEKQKPKLGARLAEAAGETAAECAAIVCCCPCGLANLLFTAAVKLPAGLVRRALRHKRKHGAGFGKRKAGLFRNRVGSLDDDDFGIYSGSLLVALEAEEAWPVKVASPEVLALEKEMSKRFYSAGFWRSPSQKE</sequence>
<organism evidence="3 4">
    <name type="scientific">Musa acuminata subsp. malaccensis</name>
    <name type="common">Wild banana</name>
    <name type="synonym">Musa malaccensis</name>
    <dbReference type="NCBI Taxonomy" id="214687"/>
    <lineage>
        <taxon>Eukaryota</taxon>
        <taxon>Viridiplantae</taxon>
        <taxon>Streptophyta</taxon>
        <taxon>Embryophyta</taxon>
        <taxon>Tracheophyta</taxon>
        <taxon>Spermatophyta</taxon>
        <taxon>Magnoliopsida</taxon>
        <taxon>Liliopsida</taxon>
        <taxon>Zingiberales</taxon>
        <taxon>Musaceae</taxon>
        <taxon>Musa</taxon>
    </lineage>
</organism>
<keyword evidence="4" id="KW-1185">Reference proteome</keyword>
<dbReference type="EMBL" id="HG996472">
    <property type="protein sequence ID" value="CAG1830576.1"/>
    <property type="molecule type" value="Genomic_DNA"/>
</dbReference>
<dbReference type="Gramene" id="Ma08_t04590.1">
    <property type="protein sequence ID" value="Ma08_p04590.1"/>
    <property type="gene ID" value="Ma08_g04590"/>
</dbReference>
<dbReference type="InParanoid" id="A0A804K2W4"/>
<proteinExistence type="predicted"/>
<evidence type="ECO:0000256" key="1">
    <source>
        <dbReference type="SAM" id="MobiDB-lite"/>
    </source>
</evidence>